<evidence type="ECO:0000313" key="2">
    <source>
        <dbReference type="EMBL" id="KKL54925.1"/>
    </source>
</evidence>
<evidence type="ECO:0000256" key="1">
    <source>
        <dbReference type="SAM" id="MobiDB-lite"/>
    </source>
</evidence>
<gene>
    <name evidence="2" type="ORF">LCGC14_2260520</name>
</gene>
<accession>A0A0F9FC76</accession>
<organism evidence="2">
    <name type="scientific">marine sediment metagenome</name>
    <dbReference type="NCBI Taxonomy" id="412755"/>
    <lineage>
        <taxon>unclassified sequences</taxon>
        <taxon>metagenomes</taxon>
        <taxon>ecological metagenomes</taxon>
    </lineage>
</organism>
<feature type="region of interest" description="Disordered" evidence="1">
    <location>
        <begin position="1"/>
        <end position="24"/>
    </location>
</feature>
<protein>
    <submittedName>
        <fullName evidence="2">Uncharacterized protein</fullName>
    </submittedName>
</protein>
<reference evidence="2" key="1">
    <citation type="journal article" date="2015" name="Nature">
        <title>Complex archaea that bridge the gap between prokaryotes and eukaryotes.</title>
        <authorList>
            <person name="Spang A."/>
            <person name="Saw J.H."/>
            <person name="Jorgensen S.L."/>
            <person name="Zaremba-Niedzwiedzka K."/>
            <person name="Martijn J."/>
            <person name="Lind A.E."/>
            <person name="van Eijk R."/>
            <person name="Schleper C."/>
            <person name="Guy L."/>
            <person name="Ettema T.J."/>
        </authorList>
    </citation>
    <scope>NUCLEOTIDE SEQUENCE</scope>
</reference>
<proteinExistence type="predicted"/>
<dbReference type="AlphaFoldDB" id="A0A0F9FC76"/>
<sequence>MVRLFQGDPFRGEPAPTFLGTPDGGEDDLSLEAILAALSQLSGGGGGGFAPPAFASTEAGLRLGGQLNIAEIQERAQLEERIGIRLEELRQKGALTLQERQEAFLLAQQKKQ</sequence>
<comment type="caution">
    <text evidence="2">The sequence shown here is derived from an EMBL/GenBank/DDBJ whole genome shotgun (WGS) entry which is preliminary data.</text>
</comment>
<dbReference type="EMBL" id="LAZR01031024">
    <property type="protein sequence ID" value="KKL54925.1"/>
    <property type="molecule type" value="Genomic_DNA"/>
</dbReference>
<feature type="non-terminal residue" evidence="2">
    <location>
        <position position="112"/>
    </location>
</feature>
<name>A0A0F9FC76_9ZZZZ</name>